<evidence type="ECO:0000256" key="10">
    <source>
        <dbReference type="ARBA" id="ARBA00023235"/>
    </source>
</evidence>
<comment type="similarity">
    <text evidence="1 14">Belongs to the helicase family. DnaB subfamily.</text>
</comment>
<dbReference type="GO" id="GO:0042802">
    <property type="term" value="F:identical protein binding"/>
    <property type="evidence" value="ECO:0007669"/>
    <property type="project" value="UniProtKB-ARBA"/>
</dbReference>
<keyword evidence="7 14" id="KW-0347">Helicase</keyword>
<keyword evidence="3 14" id="KW-0639">Primosome</keyword>
<dbReference type="Gene3D" id="1.10.860.10">
    <property type="entry name" value="DNAb Helicase, Chain A"/>
    <property type="match status" value="1"/>
</dbReference>
<gene>
    <name evidence="16" type="ORF">DDE23_18230</name>
</gene>
<dbReference type="PANTHER" id="PTHR30153:SF2">
    <property type="entry name" value="REPLICATIVE DNA HELICASE"/>
    <property type="match status" value="1"/>
</dbReference>
<dbReference type="InterPro" id="IPR007692">
    <property type="entry name" value="DNA_helicase_DnaB"/>
</dbReference>
<dbReference type="FunFam" id="3.40.50.300:FF:000076">
    <property type="entry name" value="Replicative DNA helicase"/>
    <property type="match status" value="1"/>
</dbReference>
<evidence type="ECO:0000256" key="6">
    <source>
        <dbReference type="ARBA" id="ARBA00022801"/>
    </source>
</evidence>
<dbReference type="InterPro" id="IPR007694">
    <property type="entry name" value="DNA_helicase_DnaB-like_C"/>
</dbReference>
<feature type="domain" description="SF4 helicase" evidence="15">
    <location>
        <begin position="196"/>
        <end position="492"/>
    </location>
</feature>
<evidence type="ECO:0000259" key="15">
    <source>
        <dbReference type="PROSITE" id="PS51199"/>
    </source>
</evidence>
<evidence type="ECO:0000256" key="11">
    <source>
        <dbReference type="ARBA" id="ARBA00044932"/>
    </source>
</evidence>
<dbReference type="EMBL" id="QDDR01000010">
    <property type="protein sequence ID" value="PVE46128.1"/>
    <property type="molecule type" value="Genomic_DNA"/>
</dbReference>
<protein>
    <recommendedName>
        <fullName evidence="13 14">Replicative DNA helicase</fullName>
        <ecNumber evidence="13 14">5.6.2.3</ecNumber>
    </recommendedName>
</protein>
<evidence type="ECO:0000256" key="1">
    <source>
        <dbReference type="ARBA" id="ARBA00008428"/>
    </source>
</evidence>
<dbReference type="SUPFAM" id="SSF48024">
    <property type="entry name" value="N-terminal domain of DnaB helicase"/>
    <property type="match status" value="1"/>
</dbReference>
<dbReference type="InterPro" id="IPR027417">
    <property type="entry name" value="P-loop_NTPase"/>
</dbReference>
<evidence type="ECO:0000256" key="12">
    <source>
        <dbReference type="ARBA" id="ARBA00048954"/>
    </source>
</evidence>
<evidence type="ECO:0000256" key="13">
    <source>
        <dbReference type="NCBIfam" id="TIGR00665"/>
    </source>
</evidence>
<evidence type="ECO:0000256" key="3">
    <source>
        <dbReference type="ARBA" id="ARBA00022515"/>
    </source>
</evidence>
<keyword evidence="6 14" id="KW-0378">Hydrolase</keyword>
<keyword evidence="17" id="KW-1185">Reference proteome</keyword>
<name>A0A2T7UNC4_9RHOB</name>
<dbReference type="PROSITE" id="PS51199">
    <property type="entry name" value="SF4_HELICASE"/>
    <property type="match status" value="1"/>
</dbReference>
<dbReference type="SMART" id="SM00382">
    <property type="entry name" value="AAA"/>
    <property type="match status" value="1"/>
</dbReference>
<keyword evidence="9 14" id="KW-0238">DNA-binding</keyword>
<dbReference type="GO" id="GO:0043139">
    <property type="term" value="F:5'-3' DNA helicase activity"/>
    <property type="evidence" value="ECO:0007669"/>
    <property type="project" value="UniProtKB-EC"/>
</dbReference>
<dbReference type="Pfam" id="PF00772">
    <property type="entry name" value="DnaB"/>
    <property type="match status" value="1"/>
</dbReference>
<dbReference type="CDD" id="cd00984">
    <property type="entry name" value="DnaB_C"/>
    <property type="match status" value="1"/>
</dbReference>
<dbReference type="RefSeq" id="WP_107751953.1">
    <property type="nucleotide sequence ID" value="NZ_QBKF01000005.1"/>
</dbReference>
<dbReference type="InterPro" id="IPR036185">
    <property type="entry name" value="DNA_heli_DnaB-like_N_sf"/>
</dbReference>
<evidence type="ECO:0000313" key="17">
    <source>
        <dbReference type="Proteomes" id="UP000244810"/>
    </source>
</evidence>
<dbReference type="GO" id="GO:0005524">
    <property type="term" value="F:ATP binding"/>
    <property type="evidence" value="ECO:0007669"/>
    <property type="project" value="UniProtKB-UniRule"/>
</dbReference>
<keyword evidence="5 14" id="KW-0547">Nucleotide-binding</keyword>
<dbReference type="OrthoDB" id="9773982at2"/>
<reference evidence="16 17" key="1">
    <citation type="journal article" date="2011" name="Syst. Appl. Microbiol.">
        <title>Defluviimonas denitrificans gen. nov., sp. nov., and Pararhodobacter aggregans gen. nov., sp. nov., non-phototrophic Rhodobacteraceae from the biofilter of a marine aquaculture.</title>
        <authorList>
            <person name="Foesel B.U."/>
            <person name="Drake H.L."/>
            <person name="Schramm A."/>
        </authorList>
    </citation>
    <scope>NUCLEOTIDE SEQUENCE [LARGE SCALE GENOMIC DNA]</scope>
    <source>
        <strain evidence="16 17">D1-19</strain>
    </source>
</reference>
<dbReference type="GO" id="GO:0006269">
    <property type="term" value="P:DNA replication, synthesis of primer"/>
    <property type="evidence" value="ECO:0007669"/>
    <property type="project" value="UniProtKB-UniRule"/>
</dbReference>
<dbReference type="GO" id="GO:1990077">
    <property type="term" value="C:primosome complex"/>
    <property type="evidence" value="ECO:0007669"/>
    <property type="project" value="UniProtKB-UniRule"/>
</dbReference>
<dbReference type="NCBIfam" id="NF006606">
    <property type="entry name" value="PRK09165.1"/>
    <property type="match status" value="1"/>
</dbReference>
<comment type="caution">
    <text evidence="16">The sequence shown here is derived from an EMBL/GenBank/DDBJ whole genome shotgun (WGS) entry which is preliminary data.</text>
</comment>
<comment type="function">
    <text evidence="11 14">The main replicative DNA helicase, it participates in initiation and elongation during chromosome replication. Travels ahead of the DNA replisome, separating dsDNA into templates for DNA synthesis. A processive ATP-dependent 5'-3' DNA helicase it has DNA-dependent ATPase activity.</text>
</comment>
<evidence type="ECO:0000256" key="4">
    <source>
        <dbReference type="ARBA" id="ARBA00022705"/>
    </source>
</evidence>
<dbReference type="InterPro" id="IPR007693">
    <property type="entry name" value="DNA_helicase_DnaB-like_N"/>
</dbReference>
<keyword evidence="8 14" id="KW-0067">ATP-binding</keyword>
<proteinExistence type="inferred from homology"/>
<keyword evidence="4 14" id="KW-0235">DNA replication</keyword>
<dbReference type="InterPro" id="IPR003593">
    <property type="entry name" value="AAA+_ATPase"/>
</dbReference>
<dbReference type="PANTHER" id="PTHR30153">
    <property type="entry name" value="REPLICATIVE DNA HELICASE DNAB"/>
    <property type="match status" value="1"/>
</dbReference>
<dbReference type="GO" id="GO:0003677">
    <property type="term" value="F:DNA binding"/>
    <property type="evidence" value="ECO:0007669"/>
    <property type="project" value="UniProtKB-UniRule"/>
</dbReference>
<dbReference type="GO" id="GO:0016887">
    <property type="term" value="F:ATP hydrolysis activity"/>
    <property type="evidence" value="ECO:0007669"/>
    <property type="project" value="RHEA"/>
</dbReference>
<evidence type="ECO:0000256" key="7">
    <source>
        <dbReference type="ARBA" id="ARBA00022806"/>
    </source>
</evidence>
<evidence type="ECO:0000256" key="2">
    <source>
        <dbReference type="ARBA" id="ARBA00011643"/>
    </source>
</evidence>
<dbReference type="SUPFAM" id="SSF52540">
    <property type="entry name" value="P-loop containing nucleoside triphosphate hydrolases"/>
    <property type="match status" value="1"/>
</dbReference>
<accession>A0A2T7UNC4</accession>
<dbReference type="EC" id="5.6.2.3" evidence="13 14"/>
<dbReference type="GO" id="GO:0005829">
    <property type="term" value="C:cytosol"/>
    <property type="evidence" value="ECO:0007669"/>
    <property type="project" value="TreeGrafter"/>
</dbReference>
<keyword evidence="10" id="KW-0413">Isomerase</keyword>
<sequence>MTEIAALRPAAPQGSDTTAAAEVLPHNVEAEQQLLGAILTNNDVYDRISSLVKPDHFFEPVHRRIFEIAAARIQKNALASPVTLKAFMDDDAGLKELGGAAYLARIAGAAVASYAARDYAQMIYDLAVRRELIQLGRDIAARAATVEVKDEPKEQIVAAEQALYKLGEQGVAEKGFQSFLRAVTEAVNVAAAAYQRDGGLAGISTGLVDLDKKLGGLHPSDLIILAGRPSMGKTSLATNIAFNIAKAYKRGIRHDGQEGAVNGGAVGFFSLEMSADQLAARILSEAAEVPSEQIRRGDMSEEEFRRFVEVAKTLENCPLYIDDTPALPISQVAARARRLKRTHGLDVLMVDYLQLLRGSSKESRVQEVSEITQGLKAIAKELNIPVIALSQLSRAVESRDDKRPQLSDLRESGSIEQDADVVMFVFREEYYREREKPSDHDLDAMAKWQEIMERAHGKAEVIIGKQRHGPIGTVELSFEGRFTRFGNLVQSWQQDSGPEY</sequence>
<organism evidence="16 17">
    <name type="scientific">Pararhodobacter aggregans</name>
    <dbReference type="NCBI Taxonomy" id="404875"/>
    <lineage>
        <taxon>Bacteria</taxon>
        <taxon>Pseudomonadati</taxon>
        <taxon>Pseudomonadota</taxon>
        <taxon>Alphaproteobacteria</taxon>
        <taxon>Rhodobacterales</taxon>
        <taxon>Paracoccaceae</taxon>
        <taxon>Pararhodobacter</taxon>
    </lineage>
</organism>
<evidence type="ECO:0000256" key="14">
    <source>
        <dbReference type="RuleBase" id="RU362085"/>
    </source>
</evidence>
<evidence type="ECO:0000256" key="5">
    <source>
        <dbReference type="ARBA" id="ARBA00022741"/>
    </source>
</evidence>
<dbReference type="Proteomes" id="UP000244810">
    <property type="component" value="Unassembled WGS sequence"/>
</dbReference>
<dbReference type="Gene3D" id="3.40.50.300">
    <property type="entry name" value="P-loop containing nucleotide triphosphate hydrolases"/>
    <property type="match status" value="1"/>
</dbReference>
<dbReference type="InterPro" id="IPR016136">
    <property type="entry name" value="DNA_helicase_N/primase_C"/>
</dbReference>
<dbReference type="NCBIfam" id="TIGR00665">
    <property type="entry name" value="DnaB"/>
    <property type="match status" value="1"/>
</dbReference>
<comment type="catalytic activity">
    <reaction evidence="12 14">
        <text>ATP + H2O = ADP + phosphate + H(+)</text>
        <dbReference type="Rhea" id="RHEA:13065"/>
        <dbReference type="ChEBI" id="CHEBI:15377"/>
        <dbReference type="ChEBI" id="CHEBI:15378"/>
        <dbReference type="ChEBI" id="CHEBI:30616"/>
        <dbReference type="ChEBI" id="CHEBI:43474"/>
        <dbReference type="ChEBI" id="CHEBI:456216"/>
        <dbReference type="EC" id="5.6.2.3"/>
    </reaction>
</comment>
<comment type="subunit">
    <text evidence="2">Homohexamer.</text>
</comment>
<dbReference type="AlphaFoldDB" id="A0A2T7UNC4"/>
<evidence type="ECO:0000256" key="9">
    <source>
        <dbReference type="ARBA" id="ARBA00023125"/>
    </source>
</evidence>
<dbReference type="Pfam" id="PF03796">
    <property type="entry name" value="DnaB_C"/>
    <property type="match status" value="1"/>
</dbReference>
<evidence type="ECO:0000256" key="8">
    <source>
        <dbReference type="ARBA" id="ARBA00022840"/>
    </source>
</evidence>
<evidence type="ECO:0000313" key="16">
    <source>
        <dbReference type="EMBL" id="PVE46128.1"/>
    </source>
</evidence>